<reference evidence="1" key="1">
    <citation type="submission" date="2009-12" db="EMBL/GenBank/DDBJ databases">
        <authorList>
            <person name="Weinstock G."/>
            <person name="Sodergren E."/>
            <person name="Clifton S."/>
            <person name="Fulton L."/>
            <person name="Fulton B."/>
            <person name="Courtney L."/>
            <person name="Fronick C."/>
            <person name="Harrison M."/>
            <person name="Strong C."/>
            <person name="Farmer C."/>
            <person name="Delahaunty K."/>
            <person name="Markovic C."/>
            <person name="Hall O."/>
            <person name="Minx P."/>
            <person name="Tomlinson C."/>
            <person name="Mitreva M."/>
            <person name="Nelson J."/>
            <person name="Hou S."/>
            <person name="Wollam A."/>
            <person name="Pepin K.H."/>
            <person name="Johnson M."/>
            <person name="Bhonagiri V."/>
            <person name="Nash W.E."/>
            <person name="Warren W."/>
            <person name="Chinwalla A."/>
            <person name="Mardis E.R."/>
            <person name="Wilson R.K."/>
        </authorList>
    </citation>
    <scope>NUCLEOTIDE SEQUENCE [LARGE SCALE GENOMIC DNA]</scope>
    <source>
        <strain evidence="1">DSM 15176</strain>
    </source>
</reference>
<evidence type="ECO:0000313" key="1">
    <source>
        <dbReference type="EMBL" id="EFB76318.1"/>
    </source>
</evidence>
<keyword evidence="2" id="KW-1185">Reference proteome</keyword>
<evidence type="ECO:0000313" key="2">
    <source>
        <dbReference type="Proteomes" id="UP000003438"/>
    </source>
</evidence>
<name>D1PLM0_9FIRM</name>
<protein>
    <submittedName>
        <fullName evidence="1">Uncharacterized protein</fullName>
    </submittedName>
</protein>
<gene>
    <name evidence="1" type="ORF">SUBVAR_05237</name>
</gene>
<accession>D1PLM0</accession>
<dbReference type="AlphaFoldDB" id="D1PLM0"/>
<sequence length="50" mass="5903">MPRRARFLHSHAMQSYYKCTTQGAACQPWKRKMDDETPLAKNMKKSQKNC</sequence>
<proteinExistence type="predicted"/>
<organism evidence="1 2">
    <name type="scientific">Subdoligranulum variabile DSM 15176</name>
    <dbReference type="NCBI Taxonomy" id="411471"/>
    <lineage>
        <taxon>Bacteria</taxon>
        <taxon>Bacillati</taxon>
        <taxon>Bacillota</taxon>
        <taxon>Clostridia</taxon>
        <taxon>Eubacteriales</taxon>
        <taxon>Oscillospiraceae</taxon>
        <taxon>Subdoligranulum</taxon>
    </lineage>
</organism>
<dbReference type="Proteomes" id="UP000003438">
    <property type="component" value="Unassembled WGS sequence"/>
</dbReference>
<dbReference type="EMBL" id="ACBY02000021">
    <property type="protein sequence ID" value="EFB76318.1"/>
    <property type="molecule type" value="Genomic_DNA"/>
</dbReference>
<dbReference type="HOGENOM" id="CLU_3123466_0_0_9"/>
<comment type="caution">
    <text evidence="1">The sequence shown here is derived from an EMBL/GenBank/DDBJ whole genome shotgun (WGS) entry which is preliminary data.</text>
</comment>